<comment type="catalytic activity">
    <reaction evidence="5 6">
        <text>DNA(n) + a 2'-deoxyribonucleoside 5'-triphosphate = DNA(n+1) + diphosphate</text>
        <dbReference type="Rhea" id="RHEA:22508"/>
        <dbReference type="Rhea" id="RHEA-COMP:17339"/>
        <dbReference type="Rhea" id="RHEA-COMP:17340"/>
        <dbReference type="ChEBI" id="CHEBI:33019"/>
        <dbReference type="ChEBI" id="CHEBI:61560"/>
        <dbReference type="ChEBI" id="CHEBI:173112"/>
        <dbReference type="EC" id="2.7.7.7"/>
    </reaction>
</comment>
<dbReference type="GO" id="GO:0005524">
    <property type="term" value="F:ATP binding"/>
    <property type="evidence" value="ECO:0007669"/>
    <property type="project" value="UniProtKB-KW"/>
</dbReference>
<dbReference type="InterPro" id="IPR012763">
    <property type="entry name" value="DNA_pol_III_sug/sutau_N"/>
</dbReference>
<keyword evidence="6" id="KW-0067">ATP-binding</keyword>
<sequence length="499" mass="56050">MESKTYYLKYRPQKVSDLDLADVRESLQKILKSKKIPHAFLFSGPKGTGKTSAARIIAKTINCPHKKHQEEPCNRCDICQEITNGSSLDLIEIDAASNRGIDDIRNLREKIKLSPAKCQYKVYIIDEAHMLTTEAFNALLKTLEEPPAHAVFILCTTEAQKIPKTILSRCFQTKFRRSKFEEVIRSLQRVVKGEKLLPGKGVLEAIAQNADGSFRDAQKILDQLSSTGAKISLLETQKFLGQIEELKPEKLLQFLAAKDLKASLLEIDRLVNFGADLEVYLQSLLEQLRLILLKLIGVEINNDQETELIDNLDKNGIIRLINLFSRAATEMKTTPIPQLPLELVAVEWCGDSPLKPSAERDPVQSSWAEKAAETPLNSSTPSPTKGNLNKIVEKWNDLLLGVKPLNHSVEALLRASRPIKMDNGFLTLEVFYKFHKERLETERCRLIVEEVASQLLGKPVKLKCVLGEKRNTESTEKSTESTEDILEVANGIFNGKIVD</sequence>
<evidence type="ECO:0000256" key="1">
    <source>
        <dbReference type="ARBA" id="ARBA00022679"/>
    </source>
</evidence>
<evidence type="ECO:0000256" key="2">
    <source>
        <dbReference type="ARBA" id="ARBA00022695"/>
    </source>
</evidence>
<evidence type="ECO:0000256" key="5">
    <source>
        <dbReference type="ARBA" id="ARBA00049244"/>
    </source>
</evidence>
<evidence type="ECO:0000259" key="8">
    <source>
        <dbReference type="SMART" id="SM00382"/>
    </source>
</evidence>
<dbReference type="PRINTS" id="PR00300">
    <property type="entry name" value="CLPPROTEASEA"/>
</dbReference>
<comment type="similarity">
    <text evidence="6">Belongs to the DnaX/STICHEL family.</text>
</comment>
<comment type="subunit">
    <text evidence="6">DNA polymerase III contains a core (composed of alpha, epsilon and theta chains) that associates with a tau subunit. This core dimerizes to form the POLIII' complex. PolIII' associates with the gamma complex (composed of gamma, delta, delta', psi and chi chains) and with the beta chain to form the complete DNA polymerase III complex.</text>
</comment>
<dbReference type="SUPFAM" id="SSF52540">
    <property type="entry name" value="P-loop containing nucleoside triphosphate hydrolases"/>
    <property type="match status" value="1"/>
</dbReference>
<dbReference type="GO" id="GO:0003677">
    <property type="term" value="F:DNA binding"/>
    <property type="evidence" value="ECO:0007669"/>
    <property type="project" value="InterPro"/>
</dbReference>
<comment type="function">
    <text evidence="6">DNA polymerase III is a complex, multichain enzyme responsible for most of the replicative synthesis in bacteria. This DNA polymerase also exhibits 3' to 5' exonuclease activity.</text>
</comment>
<dbReference type="InterPro" id="IPR050238">
    <property type="entry name" value="DNA_Rep/Repair_Clamp_Loader"/>
</dbReference>
<dbReference type="PANTHER" id="PTHR11669:SF0">
    <property type="entry name" value="PROTEIN STICHEL-LIKE 2"/>
    <property type="match status" value="1"/>
</dbReference>
<dbReference type="SMART" id="SM00382">
    <property type="entry name" value="AAA"/>
    <property type="match status" value="1"/>
</dbReference>
<dbReference type="InterPro" id="IPR048448">
    <property type="entry name" value="DnaX-like_C"/>
</dbReference>
<feature type="region of interest" description="Disordered" evidence="7">
    <location>
        <begin position="356"/>
        <end position="387"/>
    </location>
</feature>
<keyword evidence="6" id="KW-0547">Nucleotide-binding</keyword>
<reference evidence="10" key="1">
    <citation type="submission" date="2017-09" db="EMBL/GenBank/DDBJ databases">
        <title>Depth-based differentiation of microbial function through sediment-hosted aquifers and enrichment of novel symbionts in the deep terrestrial subsurface.</title>
        <authorList>
            <person name="Probst A.J."/>
            <person name="Ladd B."/>
            <person name="Jarett J.K."/>
            <person name="Geller-Mcgrath D.E."/>
            <person name="Sieber C.M.K."/>
            <person name="Emerson J.B."/>
            <person name="Anantharaman K."/>
            <person name="Thomas B.C."/>
            <person name="Malmstrom R."/>
            <person name="Stieglmeier M."/>
            <person name="Klingl A."/>
            <person name="Woyke T."/>
            <person name="Ryan C.M."/>
            <person name="Banfield J.F."/>
        </authorList>
    </citation>
    <scope>NUCLEOTIDE SEQUENCE [LARGE SCALE GENOMIC DNA]</scope>
</reference>
<evidence type="ECO:0000256" key="6">
    <source>
        <dbReference type="RuleBase" id="RU364063"/>
    </source>
</evidence>
<dbReference type="InterPro" id="IPR022754">
    <property type="entry name" value="DNA_pol_III_gamma-3"/>
</dbReference>
<dbReference type="Proteomes" id="UP000229753">
    <property type="component" value="Unassembled WGS sequence"/>
</dbReference>
<dbReference type="EC" id="2.7.7.7" evidence="6"/>
<evidence type="ECO:0000313" key="10">
    <source>
        <dbReference type="Proteomes" id="UP000229753"/>
    </source>
</evidence>
<accession>A0A2M7TNY2</accession>
<dbReference type="GO" id="GO:0006261">
    <property type="term" value="P:DNA-templated DNA replication"/>
    <property type="evidence" value="ECO:0007669"/>
    <property type="project" value="TreeGrafter"/>
</dbReference>
<dbReference type="Gene3D" id="3.40.50.300">
    <property type="entry name" value="P-loop containing nucleotide triphosphate hydrolases"/>
    <property type="match status" value="1"/>
</dbReference>
<protein>
    <recommendedName>
        <fullName evidence="6">DNA polymerase III subunit gamma/tau</fullName>
        <ecNumber evidence="6">2.7.7.7</ecNumber>
    </recommendedName>
</protein>
<dbReference type="AlphaFoldDB" id="A0A2M7TNY2"/>
<dbReference type="InterPro" id="IPR027417">
    <property type="entry name" value="P-loop_NTPase"/>
</dbReference>
<gene>
    <name evidence="6 9" type="primary">dnaX</name>
    <name evidence="9" type="ORF">COY29_00965</name>
</gene>
<proteinExistence type="inferred from homology"/>
<dbReference type="EMBL" id="PFNO01000034">
    <property type="protein sequence ID" value="PIZ49813.1"/>
    <property type="molecule type" value="Genomic_DNA"/>
</dbReference>
<dbReference type="Pfam" id="PF13177">
    <property type="entry name" value="DNA_pol3_delta2"/>
    <property type="match status" value="1"/>
</dbReference>
<dbReference type="InterPro" id="IPR001270">
    <property type="entry name" value="ClpA/B"/>
</dbReference>
<feature type="domain" description="AAA+ ATPase" evidence="8">
    <location>
        <begin position="36"/>
        <end position="181"/>
    </location>
</feature>
<evidence type="ECO:0000256" key="7">
    <source>
        <dbReference type="SAM" id="MobiDB-lite"/>
    </source>
</evidence>
<organism evidence="9 10">
    <name type="scientific">Candidatus Woesebacteria bacterium CG_4_10_14_0_2_um_filter_39_14</name>
    <dbReference type="NCBI Taxonomy" id="1975054"/>
    <lineage>
        <taxon>Bacteria</taxon>
        <taxon>Candidatus Woeseibacteriota</taxon>
    </lineage>
</organism>
<dbReference type="Gene3D" id="1.20.272.10">
    <property type="match status" value="1"/>
</dbReference>
<evidence type="ECO:0000256" key="3">
    <source>
        <dbReference type="ARBA" id="ARBA00022705"/>
    </source>
</evidence>
<dbReference type="GO" id="GO:0009360">
    <property type="term" value="C:DNA polymerase III complex"/>
    <property type="evidence" value="ECO:0007669"/>
    <property type="project" value="InterPro"/>
</dbReference>
<dbReference type="InterPro" id="IPR008921">
    <property type="entry name" value="DNA_pol3_clamp-load_cplx_C"/>
</dbReference>
<keyword evidence="3 6" id="KW-0235">DNA replication</keyword>
<keyword evidence="4 6" id="KW-0239">DNA-directed DNA polymerase</keyword>
<dbReference type="Gene3D" id="1.10.8.60">
    <property type="match status" value="1"/>
</dbReference>
<keyword evidence="2 6" id="KW-0548">Nucleotidyltransferase</keyword>
<evidence type="ECO:0000256" key="4">
    <source>
        <dbReference type="ARBA" id="ARBA00022932"/>
    </source>
</evidence>
<comment type="caution">
    <text evidence="9">The sequence shown here is derived from an EMBL/GenBank/DDBJ whole genome shotgun (WGS) entry which is preliminary data.</text>
</comment>
<dbReference type="GO" id="GO:0003887">
    <property type="term" value="F:DNA-directed DNA polymerase activity"/>
    <property type="evidence" value="ECO:0007669"/>
    <property type="project" value="UniProtKB-KW"/>
</dbReference>
<dbReference type="Pfam" id="PF20964">
    <property type="entry name" value="DnaX_C"/>
    <property type="match status" value="1"/>
</dbReference>
<name>A0A2M7TNY2_9BACT</name>
<dbReference type="SUPFAM" id="SSF48019">
    <property type="entry name" value="post-AAA+ oligomerization domain-like"/>
    <property type="match status" value="1"/>
</dbReference>
<dbReference type="InterPro" id="IPR003593">
    <property type="entry name" value="AAA+_ATPase"/>
</dbReference>
<dbReference type="CDD" id="cd00009">
    <property type="entry name" value="AAA"/>
    <property type="match status" value="1"/>
</dbReference>
<dbReference type="NCBIfam" id="TIGR02397">
    <property type="entry name" value="dnaX_nterm"/>
    <property type="match status" value="1"/>
</dbReference>
<dbReference type="PANTHER" id="PTHR11669">
    <property type="entry name" value="REPLICATION FACTOR C / DNA POLYMERASE III GAMMA-TAU SUBUNIT"/>
    <property type="match status" value="1"/>
</dbReference>
<feature type="compositionally biased region" description="Polar residues" evidence="7">
    <location>
        <begin position="375"/>
        <end position="387"/>
    </location>
</feature>
<keyword evidence="1 6" id="KW-0808">Transferase</keyword>
<evidence type="ECO:0000313" key="9">
    <source>
        <dbReference type="EMBL" id="PIZ49813.1"/>
    </source>
</evidence>
<dbReference type="Pfam" id="PF12169">
    <property type="entry name" value="DNA_pol3_gamma3"/>
    <property type="match status" value="1"/>
</dbReference>